<gene>
    <name evidence="1" type="ORF">SAMN05443429_108114</name>
</gene>
<protein>
    <submittedName>
        <fullName evidence="1">Uncharacterized protein</fullName>
    </submittedName>
</protein>
<sequence length="151" mass="17888">MAKTIESRVENGKLMLNRSIFKQALQTFEGKEISITIRRIAPTRTLAQNRFYWGVIIPFFQELFLREWQEFHDIQQTHRILSAWCVYEERVNPATGEVEKIPKGTSELTTIEWLEFERKMAQKAMDYFGEVLPIPNEQTSLNFNENEENNE</sequence>
<organism evidence="1 2">
    <name type="scientific">Cruoricaptor ignavus</name>
    <dbReference type="NCBI Taxonomy" id="1118202"/>
    <lineage>
        <taxon>Bacteria</taxon>
        <taxon>Pseudomonadati</taxon>
        <taxon>Bacteroidota</taxon>
        <taxon>Flavobacteriia</taxon>
        <taxon>Flavobacteriales</taxon>
        <taxon>Weeksellaceae</taxon>
        <taxon>Cruoricaptor</taxon>
    </lineage>
</organism>
<dbReference type="STRING" id="1118202.SAMN05443429_108114"/>
<reference evidence="1 2" key="1">
    <citation type="submission" date="2016-11" db="EMBL/GenBank/DDBJ databases">
        <authorList>
            <person name="Jaros S."/>
            <person name="Januszkiewicz K."/>
            <person name="Wedrychowicz H."/>
        </authorList>
    </citation>
    <scope>NUCLEOTIDE SEQUENCE [LARGE SCALE GENOMIC DNA]</scope>
    <source>
        <strain evidence="1 2">DSM 25479</strain>
    </source>
</reference>
<dbReference type="AlphaFoldDB" id="A0A1M6GAD2"/>
<evidence type="ECO:0000313" key="1">
    <source>
        <dbReference type="EMBL" id="SHJ06849.1"/>
    </source>
</evidence>
<dbReference type="Gene3D" id="1.10.3790.10">
    <property type="entry name" value="NinB"/>
    <property type="match status" value="1"/>
</dbReference>
<proteinExistence type="predicted"/>
<dbReference type="Proteomes" id="UP000184335">
    <property type="component" value="Unassembled WGS sequence"/>
</dbReference>
<name>A0A1M6GAD2_9FLAO</name>
<evidence type="ECO:0000313" key="2">
    <source>
        <dbReference type="Proteomes" id="UP000184335"/>
    </source>
</evidence>
<dbReference type="OrthoDB" id="672418at2"/>
<keyword evidence="2" id="KW-1185">Reference proteome</keyword>
<dbReference type="RefSeq" id="WP_073180301.1">
    <property type="nucleotide sequence ID" value="NZ_FQYI01000008.1"/>
</dbReference>
<dbReference type="InterPro" id="IPR036619">
    <property type="entry name" value="NinB_sf"/>
</dbReference>
<dbReference type="EMBL" id="FQYI01000008">
    <property type="protein sequence ID" value="SHJ06849.1"/>
    <property type="molecule type" value="Genomic_DNA"/>
</dbReference>
<accession>A0A1M6GAD2</accession>